<protein>
    <submittedName>
        <fullName evidence="1">Uncharacterized protein</fullName>
    </submittedName>
</protein>
<dbReference type="EMBL" id="GGEC01081617">
    <property type="protein sequence ID" value="MBX62101.1"/>
    <property type="molecule type" value="Transcribed_RNA"/>
</dbReference>
<accession>A0A2P2Q577</accession>
<organism evidence="1">
    <name type="scientific">Rhizophora mucronata</name>
    <name type="common">Asiatic mangrove</name>
    <dbReference type="NCBI Taxonomy" id="61149"/>
    <lineage>
        <taxon>Eukaryota</taxon>
        <taxon>Viridiplantae</taxon>
        <taxon>Streptophyta</taxon>
        <taxon>Embryophyta</taxon>
        <taxon>Tracheophyta</taxon>
        <taxon>Spermatophyta</taxon>
        <taxon>Magnoliopsida</taxon>
        <taxon>eudicotyledons</taxon>
        <taxon>Gunneridae</taxon>
        <taxon>Pentapetalae</taxon>
        <taxon>rosids</taxon>
        <taxon>fabids</taxon>
        <taxon>Malpighiales</taxon>
        <taxon>Rhizophoraceae</taxon>
        <taxon>Rhizophora</taxon>
    </lineage>
</organism>
<name>A0A2P2Q577_RHIMU</name>
<evidence type="ECO:0000313" key="1">
    <source>
        <dbReference type="EMBL" id="MBX62101.1"/>
    </source>
</evidence>
<proteinExistence type="predicted"/>
<dbReference type="AlphaFoldDB" id="A0A2P2Q577"/>
<reference evidence="1" key="1">
    <citation type="submission" date="2018-02" db="EMBL/GenBank/DDBJ databases">
        <title>Rhizophora mucronata_Transcriptome.</title>
        <authorList>
            <person name="Meera S.P."/>
            <person name="Sreeshan A."/>
            <person name="Augustine A."/>
        </authorList>
    </citation>
    <scope>NUCLEOTIDE SEQUENCE</scope>
    <source>
        <tissue evidence="1">Leaf</tissue>
    </source>
</reference>
<sequence length="37" mass="4352">MIKSSLTMLLILLHCYAWAWLQILPESSWQVFSKKVS</sequence>